<dbReference type="OrthoDB" id="9795573at2"/>
<dbReference type="STRING" id="340177.Cag_0872"/>
<dbReference type="EMBL" id="CP000108">
    <property type="protein sequence ID" value="ABB28137.1"/>
    <property type="molecule type" value="Genomic_DNA"/>
</dbReference>
<dbReference type="KEGG" id="cch:Cag_0872"/>
<accession>Q3AS88</accession>
<dbReference type="InterPro" id="IPR027417">
    <property type="entry name" value="P-loop_NTPase"/>
</dbReference>
<evidence type="ECO:0000313" key="1">
    <source>
        <dbReference type="EMBL" id="ABB28137.1"/>
    </source>
</evidence>
<reference evidence="1" key="1">
    <citation type="submission" date="2005-08" db="EMBL/GenBank/DDBJ databases">
        <title>Complete sequence of Chlorobium chlorochromatii CaD3.</title>
        <authorList>
            <person name="Copeland A."/>
            <person name="Lucas S."/>
            <person name="Lapidus A."/>
            <person name="Barry K."/>
            <person name="Detter J.C."/>
            <person name="Glavina T."/>
            <person name="Hammon N."/>
            <person name="Israni S."/>
            <person name="Pitluck S."/>
            <person name="Bryant D."/>
            <person name="Schmutz J."/>
            <person name="Larimer F."/>
            <person name="Land M."/>
            <person name="Kyrpides N."/>
            <person name="Ivanova N."/>
            <person name="Richardson P."/>
        </authorList>
    </citation>
    <scope>NUCLEOTIDE SEQUENCE [LARGE SCALE GENOMIC DNA]</scope>
    <source>
        <strain evidence="1">CaD3</strain>
    </source>
</reference>
<proteinExistence type="predicted"/>
<sequence>MQKASTLYEIDAAVDRYTPVSADSPFYVDFKNLRGFFQEQRIMRLLNVRKNTNGNYEFQYDPHRAEKTFLFIAGMRGSGKTSELSKYTKLLNTPDCFFVVVCNIDSTLDMDRVQYMDILIFQLEKLFQRAEAVNLKLDNSIVESMNKWFQDRVKEINSKYGGYGEAEIEIESDAALSPTSLIKRFLGLTARLKMGLSGSREYAETIRTTFQNNFIDFATKFNTFIEQTNEQLRKEKKAKEILFIIDGLEKTMSADTRKRIILEESNRIKQIKVTTLFTLPIELMKEEAHIRQFSEVITFPFVKVTERDGSPVAEAIVLFKEFIYKRVDASLFDSEETVKKIIRYSGGSPRQLLRIIQRANLYASEEYGKITDENVEQAINELGNQYARFIEPDDFEQLKELKVQLDACAPIGFNSNIQSLLEHEILFEYNDGTYKSVNPLLERSTLYKFYVLGKAS</sequence>
<dbReference type="HOGENOM" id="CLU_041246_1_0_10"/>
<protein>
    <submittedName>
        <fullName evidence="1">Uncharacterized protein</fullName>
    </submittedName>
</protein>
<gene>
    <name evidence="1" type="ordered locus">Cag_0872</name>
</gene>
<dbReference type="AlphaFoldDB" id="Q3AS88"/>
<dbReference type="SUPFAM" id="SSF52540">
    <property type="entry name" value="P-loop containing nucleoside triphosphate hydrolases"/>
    <property type="match status" value="1"/>
</dbReference>
<name>Q3AS88_CHLCH</name>
<dbReference type="eggNOG" id="COG1067">
    <property type="taxonomic scope" value="Bacteria"/>
</dbReference>
<organism evidence="1">
    <name type="scientific">Chlorobium chlorochromatii (strain CaD3)</name>
    <dbReference type="NCBI Taxonomy" id="340177"/>
    <lineage>
        <taxon>Bacteria</taxon>
        <taxon>Pseudomonadati</taxon>
        <taxon>Chlorobiota</taxon>
        <taxon>Chlorobiia</taxon>
        <taxon>Chlorobiales</taxon>
        <taxon>Chlorobiaceae</taxon>
        <taxon>Chlorobium/Pelodictyon group</taxon>
        <taxon>Chlorobium</taxon>
    </lineage>
</organism>